<dbReference type="PANTHER" id="PTHR30349:SF64">
    <property type="entry name" value="PROPHAGE INTEGRASE INTD-RELATED"/>
    <property type="match status" value="1"/>
</dbReference>
<dbReference type="EMBL" id="QFGA01000002">
    <property type="protein sequence ID" value="TEB05583.1"/>
    <property type="molecule type" value="Genomic_DNA"/>
</dbReference>
<accession>A0A4Y7RA88</accession>
<keyword evidence="3" id="KW-0229">DNA integration</keyword>
<evidence type="ECO:0000256" key="3">
    <source>
        <dbReference type="ARBA" id="ARBA00022908"/>
    </source>
</evidence>
<dbReference type="PROSITE" id="PS51898">
    <property type="entry name" value="TYR_RECOMBINASE"/>
    <property type="match status" value="1"/>
</dbReference>
<dbReference type="GO" id="GO:0015074">
    <property type="term" value="P:DNA integration"/>
    <property type="evidence" value="ECO:0007669"/>
    <property type="project" value="UniProtKB-KW"/>
</dbReference>
<dbReference type="Gene3D" id="1.10.443.10">
    <property type="entry name" value="Intergrase catalytic core"/>
    <property type="match status" value="1"/>
</dbReference>
<name>A0A4Y7RA88_9FIRM</name>
<keyword evidence="5" id="KW-0233">DNA recombination</keyword>
<keyword evidence="10" id="KW-1185">Reference proteome</keyword>
<dbReference type="InterPro" id="IPR010998">
    <property type="entry name" value="Integrase_recombinase_N"/>
</dbReference>
<dbReference type="GO" id="GO:0006310">
    <property type="term" value="P:DNA recombination"/>
    <property type="evidence" value="ECO:0007669"/>
    <property type="project" value="UniProtKB-KW"/>
</dbReference>
<proteinExistence type="inferred from homology"/>
<evidence type="ECO:0000256" key="2">
    <source>
        <dbReference type="ARBA" id="ARBA00008857"/>
    </source>
</evidence>
<keyword evidence="4 6" id="KW-0238">DNA-binding</keyword>
<dbReference type="InterPro" id="IPR044068">
    <property type="entry name" value="CB"/>
</dbReference>
<evidence type="ECO:0000256" key="6">
    <source>
        <dbReference type="PROSITE-ProRule" id="PRU01248"/>
    </source>
</evidence>
<dbReference type="InterPro" id="IPR002104">
    <property type="entry name" value="Integrase_catalytic"/>
</dbReference>
<dbReference type="SUPFAM" id="SSF56349">
    <property type="entry name" value="DNA breaking-rejoining enzymes"/>
    <property type="match status" value="1"/>
</dbReference>
<evidence type="ECO:0000313" key="9">
    <source>
        <dbReference type="EMBL" id="TEB05583.1"/>
    </source>
</evidence>
<dbReference type="PROSITE" id="PS51900">
    <property type="entry name" value="CB"/>
    <property type="match status" value="1"/>
</dbReference>
<dbReference type="Pfam" id="PF00589">
    <property type="entry name" value="Phage_integrase"/>
    <property type="match status" value="1"/>
</dbReference>
<protein>
    <submittedName>
        <fullName evidence="9">Tyrosine recombinase XerD</fullName>
    </submittedName>
</protein>
<dbReference type="Pfam" id="PF13495">
    <property type="entry name" value="Phage_int_SAM_4"/>
    <property type="match status" value="1"/>
</dbReference>
<evidence type="ECO:0000313" key="10">
    <source>
        <dbReference type="Proteomes" id="UP000298324"/>
    </source>
</evidence>
<gene>
    <name evidence="9" type="primary">xerD_3</name>
    <name evidence="9" type="ORF">Psch_02624</name>
</gene>
<evidence type="ECO:0000256" key="4">
    <source>
        <dbReference type="ARBA" id="ARBA00023125"/>
    </source>
</evidence>
<evidence type="ECO:0000256" key="1">
    <source>
        <dbReference type="ARBA" id="ARBA00003283"/>
    </source>
</evidence>
<dbReference type="InterPro" id="IPR004107">
    <property type="entry name" value="Integrase_SAM-like_N"/>
</dbReference>
<comment type="function">
    <text evidence="1">Site-specific tyrosine recombinase, which acts by catalyzing the cutting and rejoining of the recombining DNA molecules.</text>
</comment>
<reference evidence="9 10" key="1">
    <citation type="journal article" date="2018" name="Environ. Microbiol.">
        <title>Novel energy conservation strategies and behaviour of Pelotomaculum schinkii driving syntrophic propionate catabolism.</title>
        <authorList>
            <person name="Hidalgo-Ahumada C.A.P."/>
            <person name="Nobu M.K."/>
            <person name="Narihiro T."/>
            <person name="Tamaki H."/>
            <person name="Liu W.T."/>
            <person name="Kamagata Y."/>
            <person name="Stams A.J.M."/>
            <person name="Imachi H."/>
            <person name="Sousa D.Z."/>
        </authorList>
    </citation>
    <scope>NUCLEOTIDE SEQUENCE [LARGE SCALE GENOMIC DNA]</scope>
    <source>
        <strain evidence="9 10">HH</strain>
    </source>
</reference>
<dbReference type="PANTHER" id="PTHR30349">
    <property type="entry name" value="PHAGE INTEGRASE-RELATED"/>
    <property type="match status" value="1"/>
</dbReference>
<evidence type="ECO:0000256" key="5">
    <source>
        <dbReference type="ARBA" id="ARBA00023172"/>
    </source>
</evidence>
<evidence type="ECO:0000259" key="7">
    <source>
        <dbReference type="PROSITE" id="PS51898"/>
    </source>
</evidence>
<comment type="similarity">
    <text evidence="2">Belongs to the 'phage' integrase family.</text>
</comment>
<dbReference type="AlphaFoldDB" id="A0A4Y7RA88"/>
<feature type="domain" description="Tyr recombinase" evidence="7">
    <location>
        <begin position="100"/>
        <end position="274"/>
    </location>
</feature>
<dbReference type="Gene3D" id="1.10.150.130">
    <property type="match status" value="1"/>
</dbReference>
<comment type="caution">
    <text evidence="9">The sequence shown here is derived from an EMBL/GenBank/DDBJ whole genome shotgun (WGS) entry which is preliminary data.</text>
</comment>
<organism evidence="9 10">
    <name type="scientific">Pelotomaculum schinkii</name>
    <dbReference type="NCBI Taxonomy" id="78350"/>
    <lineage>
        <taxon>Bacteria</taxon>
        <taxon>Bacillati</taxon>
        <taxon>Bacillota</taxon>
        <taxon>Clostridia</taxon>
        <taxon>Eubacteriales</taxon>
        <taxon>Desulfotomaculaceae</taxon>
        <taxon>Pelotomaculum</taxon>
    </lineage>
</organism>
<dbReference type="InterPro" id="IPR013762">
    <property type="entry name" value="Integrase-like_cat_sf"/>
</dbReference>
<evidence type="ECO:0000259" key="8">
    <source>
        <dbReference type="PROSITE" id="PS51900"/>
    </source>
</evidence>
<dbReference type="GO" id="GO:0003677">
    <property type="term" value="F:DNA binding"/>
    <property type="evidence" value="ECO:0007669"/>
    <property type="project" value="UniProtKB-UniRule"/>
</dbReference>
<dbReference type="InterPro" id="IPR011010">
    <property type="entry name" value="DNA_brk_join_enz"/>
</dbReference>
<feature type="domain" description="Core-binding (CB)" evidence="8">
    <location>
        <begin position="1"/>
        <end position="83"/>
    </location>
</feature>
<sequence length="288" mass="33113">MTKEEVLAKLKFDVELRGLSKSTQDEYLTKAKLFQDHFDKPATELGIEDVRKFLHYLTTVKKLAPESVNTYNSGLRFLYGVTLNASLNHRQIPRHRKPHKLPDILTKEEIQTLFNACNNLRDKCILMTLYGAGLRLSEVASLKVSDIQSDKMQLFIRNAKGSKDRYAILSQANLEILRAYWKAYRPKEWLFYSRNHTGTHITPRAVQNLFRKYINKAKITKNVTVHTLRHSFATHLLESGTSIYHIKQLLGHSNINTTCVYLHLVKIESLNATSPLDQMTTQSEKANG</sequence>
<dbReference type="Proteomes" id="UP000298324">
    <property type="component" value="Unassembled WGS sequence"/>
</dbReference>
<dbReference type="RefSeq" id="WP_190240580.1">
    <property type="nucleotide sequence ID" value="NZ_QFGA01000002.1"/>
</dbReference>
<dbReference type="InterPro" id="IPR050090">
    <property type="entry name" value="Tyrosine_recombinase_XerCD"/>
</dbReference>